<organism evidence="1 2">
    <name type="scientific">Racocetra persica</name>
    <dbReference type="NCBI Taxonomy" id="160502"/>
    <lineage>
        <taxon>Eukaryota</taxon>
        <taxon>Fungi</taxon>
        <taxon>Fungi incertae sedis</taxon>
        <taxon>Mucoromycota</taxon>
        <taxon>Glomeromycotina</taxon>
        <taxon>Glomeromycetes</taxon>
        <taxon>Diversisporales</taxon>
        <taxon>Gigasporaceae</taxon>
        <taxon>Racocetra</taxon>
    </lineage>
</organism>
<sequence length="76" mass="8732">VEYLNDTPIKYNSQGNKTLVKVELHAWVCIPNRQHISILDKLTTLFKNRALSLWCQVVKSRVFIIIPVLLGLSVDQ</sequence>
<accession>A0ACA9RQL9</accession>
<gene>
    <name evidence="1" type="ORF">RPERSI_LOCUS21791</name>
</gene>
<evidence type="ECO:0000313" key="2">
    <source>
        <dbReference type="Proteomes" id="UP000789920"/>
    </source>
</evidence>
<comment type="caution">
    <text evidence="1">The sequence shown here is derived from an EMBL/GenBank/DDBJ whole genome shotgun (WGS) entry which is preliminary data.</text>
</comment>
<feature type="non-terminal residue" evidence="1">
    <location>
        <position position="1"/>
    </location>
</feature>
<name>A0ACA9RQL9_9GLOM</name>
<dbReference type="Proteomes" id="UP000789920">
    <property type="component" value="Unassembled WGS sequence"/>
</dbReference>
<reference evidence="1" key="1">
    <citation type="submission" date="2021-06" db="EMBL/GenBank/DDBJ databases">
        <authorList>
            <person name="Kallberg Y."/>
            <person name="Tangrot J."/>
            <person name="Rosling A."/>
        </authorList>
    </citation>
    <scope>NUCLEOTIDE SEQUENCE</scope>
    <source>
        <strain evidence="1">MA461A</strain>
    </source>
</reference>
<proteinExistence type="predicted"/>
<protein>
    <submittedName>
        <fullName evidence="1">33785_t:CDS:1</fullName>
    </submittedName>
</protein>
<dbReference type="EMBL" id="CAJVQC010064722">
    <property type="protein sequence ID" value="CAG8804814.1"/>
    <property type="molecule type" value="Genomic_DNA"/>
</dbReference>
<evidence type="ECO:0000313" key="1">
    <source>
        <dbReference type="EMBL" id="CAG8804814.1"/>
    </source>
</evidence>
<feature type="non-terminal residue" evidence="1">
    <location>
        <position position="76"/>
    </location>
</feature>
<keyword evidence="2" id="KW-1185">Reference proteome</keyword>